<evidence type="ECO:0000256" key="5">
    <source>
        <dbReference type="ARBA" id="ARBA00022519"/>
    </source>
</evidence>
<evidence type="ECO:0000256" key="7">
    <source>
        <dbReference type="ARBA" id="ARBA00022989"/>
    </source>
</evidence>
<evidence type="ECO:0000256" key="4">
    <source>
        <dbReference type="ARBA" id="ARBA00022481"/>
    </source>
</evidence>
<dbReference type="Proteomes" id="UP000237466">
    <property type="component" value="Unassembled WGS sequence"/>
</dbReference>
<evidence type="ECO:0000256" key="11">
    <source>
        <dbReference type="SAM" id="Phobius"/>
    </source>
</evidence>
<evidence type="ECO:0000256" key="1">
    <source>
        <dbReference type="ARBA" id="ARBA00004377"/>
    </source>
</evidence>
<keyword evidence="4" id="KW-0488">Methylation</keyword>
<proteinExistence type="inferred from homology"/>
<evidence type="ECO:0000256" key="10">
    <source>
        <dbReference type="ARBA" id="ARBA00030775"/>
    </source>
</evidence>
<dbReference type="Gene3D" id="3.55.40.10">
    <property type="entry name" value="minor pseudopilin epsh domain"/>
    <property type="match status" value="1"/>
</dbReference>
<evidence type="ECO:0000259" key="12">
    <source>
        <dbReference type="Pfam" id="PF12019"/>
    </source>
</evidence>
<dbReference type="PROSITE" id="PS00409">
    <property type="entry name" value="PROKAR_NTER_METHYL"/>
    <property type="match status" value="1"/>
</dbReference>
<dbReference type="InterPro" id="IPR022346">
    <property type="entry name" value="T2SS_GspH"/>
</dbReference>
<evidence type="ECO:0000256" key="9">
    <source>
        <dbReference type="ARBA" id="ARBA00025772"/>
    </source>
</evidence>
<dbReference type="AlphaFoldDB" id="A0A2S3R693"/>
<keyword evidence="7 11" id="KW-1133">Transmembrane helix</keyword>
<dbReference type="EMBL" id="PDGH01000054">
    <property type="protein sequence ID" value="POB49206.1"/>
    <property type="molecule type" value="Genomic_DNA"/>
</dbReference>
<keyword evidence="8 11" id="KW-0472">Membrane</keyword>
<dbReference type="SUPFAM" id="SSF54523">
    <property type="entry name" value="Pili subunits"/>
    <property type="match status" value="1"/>
</dbReference>
<dbReference type="PRINTS" id="PR00885">
    <property type="entry name" value="BCTERIALGSPH"/>
</dbReference>
<comment type="similarity">
    <text evidence="9">Belongs to the GSP H family.</text>
</comment>
<accession>A0A2S3R693</accession>
<dbReference type="InterPro" id="IPR012902">
    <property type="entry name" value="N_methyl_site"/>
</dbReference>
<keyword evidence="6 11" id="KW-0812">Transmembrane</keyword>
<dbReference type="GO" id="GO:0015628">
    <property type="term" value="P:protein secretion by the type II secretion system"/>
    <property type="evidence" value="ECO:0007669"/>
    <property type="project" value="InterPro"/>
</dbReference>
<evidence type="ECO:0000256" key="8">
    <source>
        <dbReference type="ARBA" id="ARBA00023136"/>
    </source>
</evidence>
<evidence type="ECO:0000256" key="3">
    <source>
        <dbReference type="ARBA" id="ARBA00022475"/>
    </source>
</evidence>
<feature type="domain" description="General secretion pathway GspH" evidence="12">
    <location>
        <begin position="81"/>
        <end position="214"/>
    </location>
</feature>
<comment type="subcellular location">
    <subcellularLocation>
        <location evidence="1">Cell inner membrane</location>
        <topology evidence="1">Single-pass membrane protein</topology>
    </subcellularLocation>
</comment>
<dbReference type="GO" id="GO:0015627">
    <property type="term" value="C:type II protein secretion system complex"/>
    <property type="evidence" value="ECO:0007669"/>
    <property type="project" value="InterPro"/>
</dbReference>
<organism evidence="13 14">
    <name type="scientific">Vibrio vulnificus</name>
    <dbReference type="NCBI Taxonomy" id="672"/>
    <lineage>
        <taxon>Bacteria</taxon>
        <taxon>Pseudomonadati</taxon>
        <taxon>Pseudomonadota</taxon>
        <taxon>Gammaproteobacteria</taxon>
        <taxon>Vibrionales</taxon>
        <taxon>Vibrionaceae</taxon>
        <taxon>Vibrio</taxon>
    </lineage>
</organism>
<dbReference type="PANTHER" id="PTHR39583:SF2">
    <property type="entry name" value="TYPE II SECRETION SYSTEM PROTEIN J"/>
    <property type="match status" value="1"/>
</dbReference>
<comment type="caution">
    <text evidence="13">The sequence shown here is derived from an EMBL/GenBank/DDBJ whole genome shotgun (WGS) entry which is preliminary data.</text>
</comment>
<dbReference type="InterPro" id="IPR002416">
    <property type="entry name" value="T2SS_protein-GspH"/>
</dbReference>
<dbReference type="Pfam" id="PF12019">
    <property type="entry name" value="GspH"/>
    <property type="match status" value="1"/>
</dbReference>
<protein>
    <recommendedName>
        <fullName evidence="2">Type II secretion system protein H</fullName>
    </recommendedName>
    <alternativeName>
        <fullName evidence="10">General secretion pathway protein H</fullName>
    </alternativeName>
</protein>
<dbReference type="PANTHER" id="PTHR39583">
    <property type="entry name" value="TYPE II SECRETION SYSTEM PROTEIN J-RELATED"/>
    <property type="match status" value="1"/>
</dbReference>
<evidence type="ECO:0000313" key="14">
    <source>
        <dbReference type="Proteomes" id="UP000237466"/>
    </source>
</evidence>
<evidence type="ECO:0000256" key="2">
    <source>
        <dbReference type="ARBA" id="ARBA00021549"/>
    </source>
</evidence>
<sequence length="234" mass="26369">MQMVKKAVKAQRQILATGTCKTSNNRTSSRRGNHLKPRFSSRLAGFTLIEILLVLVLLSLTAVAVIATLPTRSDERGKKYAQSFYQRLQLLNEEAVLSGKDFGVRIEEEKSRYTLLKLEADGWQTLELNKIPATTELEDEVAMQLTLGGGAWQQDDRLFKPGSLFDEEMFAEEEKEKKQRPPQIFILSSGELTPFSLSFYPDDQDATENGWRVRAKDTGQIILLAPGEEEQDDG</sequence>
<keyword evidence="5" id="KW-0997">Cell inner membrane</keyword>
<feature type="transmembrane region" description="Helical" evidence="11">
    <location>
        <begin position="43"/>
        <end position="69"/>
    </location>
</feature>
<evidence type="ECO:0000256" key="6">
    <source>
        <dbReference type="ARBA" id="ARBA00022692"/>
    </source>
</evidence>
<evidence type="ECO:0000313" key="13">
    <source>
        <dbReference type="EMBL" id="POB49206.1"/>
    </source>
</evidence>
<reference evidence="13 14" key="1">
    <citation type="journal article" date="2018" name="Front. Microbiol.">
        <title>Phylogeny of Vibrio vulnificus from the Analysis of the Core-Genome: Implications for Intra-Species Taxonomy.</title>
        <authorList>
            <person name="Roig F.J."/>
            <person name="Gonzalez-Candelas F."/>
            <person name="Sanjuan E."/>
            <person name="Fouz B."/>
            <person name="Feil E.J."/>
            <person name="Llorens C."/>
            <person name="Baker-Austin C."/>
            <person name="Oliver J.D."/>
            <person name="Danin-Poleg Y."/>
            <person name="Gibas C.J."/>
            <person name="Kashi Y."/>
            <person name="Gulig P.A."/>
            <person name="Morrison S.S."/>
            <person name="Amaro C."/>
        </authorList>
    </citation>
    <scope>NUCLEOTIDE SEQUENCE [LARGE SCALE GENOMIC DNA]</scope>
    <source>
        <strain evidence="13 14">CECT4608</strain>
    </source>
</reference>
<dbReference type="InterPro" id="IPR049875">
    <property type="entry name" value="TypeII_GspH"/>
</dbReference>
<dbReference type="RefSeq" id="WP_072614808.1">
    <property type="nucleotide sequence ID" value="NZ_CP151937.1"/>
</dbReference>
<dbReference type="NCBIfam" id="TIGR02532">
    <property type="entry name" value="IV_pilin_GFxxxE"/>
    <property type="match status" value="1"/>
</dbReference>
<name>A0A2S3R693_VIBVL</name>
<gene>
    <name evidence="13" type="primary">gspH</name>
    <name evidence="13" type="ORF">CRN52_06990</name>
</gene>
<keyword evidence="3" id="KW-1003">Cell membrane</keyword>
<dbReference type="GO" id="GO:0005886">
    <property type="term" value="C:plasma membrane"/>
    <property type="evidence" value="ECO:0007669"/>
    <property type="project" value="UniProtKB-SubCell"/>
</dbReference>
<dbReference type="InterPro" id="IPR045584">
    <property type="entry name" value="Pilin-like"/>
</dbReference>
<dbReference type="InterPro" id="IPR051621">
    <property type="entry name" value="T2SS_protein_J"/>
</dbReference>
<dbReference type="NCBIfam" id="TIGR01708">
    <property type="entry name" value="typeII_sec_gspH"/>
    <property type="match status" value="1"/>
</dbReference>